<evidence type="ECO:0000256" key="4">
    <source>
        <dbReference type="ARBA" id="ARBA00023136"/>
    </source>
</evidence>
<dbReference type="Gene3D" id="3.30.300.320">
    <property type="match status" value="1"/>
</dbReference>
<protein>
    <recommendedName>
        <fullName evidence="9">LNR domain-containing protein</fullName>
    </recommendedName>
</protein>
<evidence type="ECO:0000256" key="3">
    <source>
        <dbReference type="ARBA" id="ARBA00022989"/>
    </source>
</evidence>
<organism evidence="10 11">
    <name type="scientific">Paralvinella palmiformis</name>
    <dbReference type="NCBI Taxonomy" id="53620"/>
    <lineage>
        <taxon>Eukaryota</taxon>
        <taxon>Metazoa</taxon>
        <taxon>Spiralia</taxon>
        <taxon>Lophotrochozoa</taxon>
        <taxon>Annelida</taxon>
        <taxon>Polychaeta</taxon>
        <taxon>Sedentaria</taxon>
        <taxon>Canalipalpata</taxon>
        <taxon>Terebellida</taxon>
        <taxon>Terebelliformia</taxon>
        <taxon>Alvinellidae</taxon>
        <taxon>Paralvinella</taxon>
    </lineage>
</organism>
<feature type="transmembrane region" description="Helical" evidence="8">
    <location>
        <begin position="254"/>
        <end position="280"/>
    </location>
</feature>
<keyword evidence="4 8" id="KW-0472">Membrane</keyword>
<keyword evidence="5" id="KW-1015">Disulfide bond</keyword>
<evidence type="ECO:0000256" key="6">
    <source>
        <dbReference type="ARBA" id="ARBA00023180"/>
    </source>
</evidence>
<proteinExistence type="predicted"/>
<dbReference type="AlphaFoldDB" id="A0AAD9J6V2"/>
<dbReference type="InterPro" id="IPR035993">
    <property type="entry name" value="Notch-like_dom_sf"/>
</dbReference>
<evidence type="ECO:0000256" key="2">
    <source>
        <dbReference type="ARBA" id="ARBA00022737"/>
    </source>
</evidence>
<reference evidence="10" key="1">
    <citation type="journal article" date="2023" name="Mol. Biol. Evol.">
        <title>Third-Generation Sequencing Reveals the Adaptive Role of the Epigenome in Three Deep-Sea Polychaetes.</title>
        <authorList>
            <person name="Perez M."/>
            <person name="Aroh O."/>
            <person name="Sun Y."/>
            <person name="Lan Y."/>
            <person name="Juniper S.K."/>
            <person name="Young C.R."/>
            <person name="Angers B."/>
            <person name="Qian P.Y."/>
        </authorList>
    </citation>
    <scope>NUCLEOTIDE SEQUENCE</scope>
    <source>
        <strain evidence="10">P08H-3</strain>
    </source>
</reference>
<keyword evidence="2" id="KW-0677">Repeat</keyword>
<comment type="caution">
    <text evidence="10">The sequence shown here is derived from an EMBL/GenBank/DDBJ whole genome shotgun (WGS) entry which is preliminary data.</text>
</comment>
<dbReference type="SUPFAM" id="SSF90193">
    <property type="entry name" value="Notch domain"/>
    <property type="match status" value="2"/>
</dbReference>
<keyword evidence="11" id="KW-1185">Reference proteome</keyword>
<evidence type="ECO:0000256" key="8">
    <source>
        <dbReference type="SAM" id="Phobius"/>
    </source>
</evidence>
<dbReference type="Proteomes" id="UP001208570">
    <property type="component" value="Unassembled WGS sequence"/>
</dbReference>
<dbReference type="PROSITE" id="PS50258">
    <property type="entry name" value="LNR"/>
    <property type="match status" value="1"/>
</dbReference>
<keyword evidence="1 8" id="KW-0812">Transmembrane</keyword>
<evidence type="ECO:0000259" key="9">
    <source>
        <dbReference type="PROSITE" id="PS50258"/>
    </source>
</evidence>
<keyword evidence="6" id="KW-0325">Glycoprotein</keyword>
<dbReference type="Pfam" id="PF00066">
    <property type="entry name" value="Notch"/>
    <property type="match status" value="2"/>
</dbReference>
<keyword evidence="3 8" id="KW-1133">Transmembrane helix</keyword>
<evidence type="ECO:0000256" key="7">
    <source>
        <dbReference type="ARBA" id="ARBA00046288"/>
    </source>
</evidence>
<dbReference type="InterPro" id="IPR000800">
    <property type="entry name" value="Notch_dom"/>
</dbReference>
<dbReference type="GO" id="GO:0012505">
    <property type="term" value="C:endomembrane system"/>
    <property type="evidence" value="ECO:0007669"/>
    <property type="project" value="UniProtKB-SubCell"/>
</dbReference>
<evidence type="ECO:0000313" key="10">
    <source>
        <dbReference type="EMBL" id="KAK2146925.1"/>
    </source>
</evidence>
<gene>
    <name evidence="10" type="ORF">LSH36_579g05186</name>
</gene>
<evidence type="ECO:0000313" key="11">
    <source>
        <dbReference type="Proteomes" id="UP001208570"/>
    </source>
</evidence>
<sequence length="309" mass="34606">MTAVCGTQSLDNKCYLSYKNGICDPECDNEENLYDGFDCAADIRTPDPKEDENCHRNFANGVCDPECDDSSSAWDGGDCIDRPLTFADDVVVLTLARWYETSGKVIDVKALGRELSLLLRTIVRVMPNDWNGLYGGRLRTGGSEASWHRPDRRGYDSTRRVHLKIDNTMCRRRCFDSSLYAAKFLDLALKHDWQPGIPVSSIGVLGPTINRCSLENNTLLHIDLPISAPKADSNPNIYSYTYSNTGDKLMPPTWLLVLAAVGALLIIVLIVVIIVIIIRIRKLTREERHRAEVDSDRIRDKDGTRGTDV</sequence>
<evidence type="ECO:0000256" key="1">
    <source>
        <dbReference type="ARBA" id="ARBA00022692"/>
    </source>
</evidence>
<comment type="subcellular location">
    <subcellularLocation>
        <location evidence="7">Endomembrane system</location>
        <topology evidence="7">Single-pass type I membrane protein</topology>
    </subcellularLocation>
</comment>
<dbReference type="Gene3D" id="3.30.70.3310">
    <property type="match status" value="1"/>
</dbReference>
<feature type="domain" description="LNR" evidence="9">
    <location>
        <begin position="5"/>
        <end position="49"/>
    </location>
</feature>
<dbReference type="SMART" id="SM00004">
    <property type="entry name" value="NL"/>
    <property type="match status" value="2"/>
</dbReference>
<name>A0AAD9J6V2_9ANNE</name>
<dbReference type="PRINTS" id="PR01983">
    <property type="entry name" value="NOTCH"/>
</dbReference>
<dbReference type="EMBL" id="JAODUP010000579">
    <property type="protein sequence ID" value="KAK2146925.1"/>
    <property type="molecule type" value="Genomic_DNA"/>
</dbReference>
<accession>A0AAD9J6V2</accession>
<evidence type="ECO:0000256" key="5">
    <source>
        <dbReference type="ARBA" id="ARBA00023157"/>
    </source>
</evidence>